<proteinExistence type="predicted"/>
<evidence type="ECO:0000256" key="1">
    <source>
        <dbReference type="SAM" id="SignalP"/>
    </source>
</evidence>
<keyword evidence="3" id="KW-1185">Reference proteome</keyword>
<dbReference type="STRING" id="121290.APY04_2916"/>
<feature type="chain" id="PRO_5007132503" evidence="1">
    <location>
        <begin position="24"/>
        <end position="77"/>
    </location>
</feature>
<sequence length="77" mass="7627">MKTRGTLIGAAALVGWVSMPAVAFEAPKTMQTQVSDLVVSLKSAPSPAASTGCGHGADEKHPASCACARCAAPAASE</sequence>
<gene>
    <name evidence="2" type="ORF">APY04_2916</name>
</gene>
<dbReference type="PATRIC" id="fig|121290.4.peg.516"/>
<accession>A0A109BAU0</accession>
<feature type="signal peptide" evidence="1">
    <location>
        <begin position="1"/>
        <end position="23"/>
    </location>
</feature>
<reference evidence="2 3" key="1">
    <citation type="submission" date="2015-10" db="EMBL/GenBank/DDBJ databases">
        <title>Transcriptomic analysis of a linuron degrading triple-species bacterial consortium.</title>
        <authorList>
            <person name="Albers P."/>
        </authorList>
    </citation>
    <scope>NUCLEOTIDE SEQUENCE [LARGE SCALE GENOMIC DNA]</scope>
    <source>
        <strain evidence="2 3">WDL6</strain>
    </source>
</reference>
<name>A0A109BAU0_HYPSL</name>
<keyword evidence="1" id="KW-0732">Signal</keyword>
<protein>
    <submittedName>
        <fullName evidence="2">Uncharacterized protein</fullName>
    </submittedName>
</protein>
<dbReference type="AlphaFoldDB" id="A0A109BAU0"/>
<dbReference type="EMBL" id="LMTR01000082">
    <property type="protein sequence ID" value="KWT65167.1"/>
    <property type="molecule type" value="Genomic_DNA"/>
</dbReference>
<evidence type="ECO:0000313" key="2">
    <source>
        <dbReference type="EMBL" id="KWT65167.1"/>
    </source>
</evidence>
<organism evidence="2 3">
    <name type="scientific">Hyphomicrobium sulfonivorans</name>
    <dbReference type="NCBI Taxonomy" id="121290"/>
    <lineage>
        <taxon>Bacteria</taxon>
        <taxon>Pseudomonadati</taxon>
        <taxon>Pseudomonadota</taxon>
        <taxon>Alphaproteobacteria</taxon>
        <taxon>Hyphomicrobiales</taxon>
        <taxon>Hyphomicrobiaceae</taxon>
        <taxon>Hyphomicrobium</taxon>
    </lineage>
</organism>
<evidence type="ECO:0000313" key="3">
    <source>
        <dbReference type="Proteomes" id="UP000059074"/>
    </source>
</evidence>
<dbReference type="Proteomes" id="UP000059074">
    <property type="component" value="Unassembled WGS sequence"/>
</dbReference>
<comment type="caution">
    <text evidence="2">The sequence shown here is derived from an EMBL/GenBank/DDBJ whole genome shotgun (WGS) entry which is preliminary data.</text>
</comment>